<dbReference type="EMBL" id="JBHSGB010000012">
    <property type="protein sequence ID" value="MFC4656197.1"/>
    <property type="molecule type" value="Genomic_DNA"/>
</dbReference>
<evidence type="ECO:0000256" key="1">
    <source>
        <dbReference type="SAM" id="MobiDB-lite"/>
    </source>
</evidence>
<gene>
    <name evidence="2" type="ORF">ACFO3I_14370</name>
</gene>
<sequence length="143" mass="15428">MSEENHKTGSATSKLGITAEEAAGAAVAQSLSFAAQNEVDAFRNQNTVNMVAMGVAYAKWLQNPLLSAPYRSLVMSTRVEASGGAELLKQILSISENIDKSEGKPSNKTTASPQPEVKIVPARSIPDQVFQYFLSPKQDDEER</sequence>
<reference evidence="3" key="1">
    <citation type="journal article" date="2019" name="Int. J. Syst. Evol. Microbiol.">
        <title>The Global Catalogue of Microorganisms (GCM) 10K type strain sequencing project: providing services to taxonomists for standard genome sequencing and annotation.</title>
        <authorList>
            <consortium name="The Broad Institute Genomics Platform"/>
            <consortium name="The Broad Institute Genome Sequencing Center for Infectious Disease"/>
            <person name="Wu L."/>
            <person name="Ma J."/>
        </authorList>
    </citation>
    <scope>NUCLEOTIDE SEQUENCE [LARGE SCALE GENOMIC DNA]</scope>
    <source>
        <strain evidence="3">DT28</strain>
    </source>
</reference>
<feature type="region of interest" description="Disordered" evidence="1">
    <location>
        <begin position="98"/>
        <end position="118"/>
    </location>
</feature>
<accession>A0ABV9JPL3</accession>
<proteinExistence type="predicted"/>
<evidence type="ECO:0000313" key="2">
    <source>
        <dbReference type="EMBL" id="MFC4656197.1"/>
    </source>
</evidence>
<keyword evidence="3" id="KW-1185">Reference proteome</keyword>
<organism evidence="2 3">
    <name type="scientific">Rheinheimera marina</name>
    <dbReference type="NCBI Taxonomy" id="1774958"/>
    <lineage>
        <taxon>Bacteria</taxon>
        <taxon>Pseudomonadati</taxon>
        <taxon>Pseudomonadota</taxon>
        <taxon>Gammaproteobacteria</taxon>
        <taxon>Chromatiales</taxon>
        <taxon>Chromatiaceae</taxon>
        <taxon>Rheinheimera</taxon>
    </lineage>
</organism>
<name>A0ABV9JPL3_9GAMM</name>
<protein>
    <submittedName>
        <fullName evidence="2">Uncharacterized protein</fullName>
    </submittedName>
</protein>
<comment type="caution">
    <text evidence="2">The sequence shown here is derived from an EMBL/GenBank/DDBJ whole genome shotgun (WGS) entry which is preliminary data.</text>
</comment>
<evidence type="ECO:0000313" key="3">
    <source>
        <dbReference type="Proteomes" id="UP001595962"/>
    </source>
</evidence>
<dbReference type="Proteomes" id="UP001595962">
    <property type="component" value="Unassembled WGS sequence"/>
</dbReference>
<dbReference type="RefSeq" id="WP_377335046.1">
    <property type="nucleotide sequence ID" value="NZ_JBHSGB010000012.1"/>
</dbReference>